<sequence length="558" mass="58338">MPDIPVFPEVIDNFTVEQKNDGDTIFVQHIKELAEGIQRAEERIGTGSPEAPTHEQRITGAESSIAEETSRATDAETELDQKTTAEVTRATSAENTIAGNLSSEVTRATAAEALKANTADVESAYVKKSYALNGGTNPTYQMLKAITWNTDSYGHLQLHAWMRDLSGTTTTDIEDDFTPPLASSTGDGIMPKETFATVADLVNKVAALLGAIIPRGEIPEGTAEVTQEILTEYIEDTYERDPQAGDGIKDADNLTWVYNGSLWIKWGNDQVGQATNDDGQTTGSMGIVKGKNTDGYVFVENDGTLSVVGWDAFKSAFNTHTGNTNNPHSVTKSQVGLGNADNTSDANKPVSTAQATAIAAKQDKIAAGTAGNILTYSGTAGSVGSKAIDTTPTASSTNLITSGGVKTAVDAKQDKITATGTTNVLTAPASEGGQPGTKGIGAASGIAPLNASSKIDAVYLDDVVTDLISTTKSITLVSGKTYNCGTLTSLTITYPSGYFAAEVNFKCGSTVTTISVPAGTIWYSGKAPEIEANMSYRLTFQFDGFAVKANCGGYAAAA</sequence>
<organism evidence="2 3">
    <name type="scientific">Termititenax aidoneus</name>
    <dbReference type="NCBI Taxonomy" id="2218524"/>
    <lineage>
        <taxon>Bacteria</taxon>
        <taxon>Bacillati</taxon>
        <taxon>Candidatus Margulisiibacteriota</taxon>
        <taxon>Candidatus Termititenacia</taxon>
        <taxon>Candidatus Termititenacales</taxon>
        <taxon>Candidatus Termititenacaceae</taxon>
        <taxon>Candidatus Termititenax</taxon>
    </lineage>
</organism>
<evidence type="ECO:0000313" key="2">
    <source>
        <dbReference type="EMBL" id="GBR72809.1"/>
    </source>
</evidence>
<feature type="compositionally biased region" description="Basic and acidic residues" evidence="1">
    <location>
        <begin position="68"/>
        <end position="83"/>
    </location>
</feature>
<keyword evidence="3" id="KW-1185">Reference proteome</keyword>
<proteinExistence type="predicted"/>
<accession>A0A388T844</accession>
<dbReference type="Proteomes" id="UP000269352">
    <property type="component" value="Unassembled WGS sequence"/>
</dbReference>
<evidence type="ECO:0000313" key="3">
    <source>
        <dbReference type="Proteomes" id="UP000269352"/>
    </source>
</evidence>
<gene>
    <name evidence="2" type="ORF">NO1_0273</name>
</gene>
<evidence type="ECO:0008006" key="4">
    <source>
        <dbReference type="Google" id="ProtNLM"/>
    </source>
</evidence>
<evidence type="ECO:0000256" key="1">
    <source>
        <dbReference type="SAM" id="MobiDB-lite"/>
    </source>
</evidence>
<protein>
    <recommendedName>
        <fullName evidence="4">Phage tail fiber protein</fullName>
    </recommendedName>
</protein>
<name>A0A388T844_TERA1</name>
<feature type="region of interest" description="Disordered" evidence="1">
    <location>
        <begin position="41"/>
        <end position="84"/>
    </location>
</feature>
<reference evidence="2 3" key="1">
    <citation type="journal article" date="2019" name="ISME J.">
        <title>Genome analyses of uncultured TG2/ZB3 bacteria in 'Margulisbacteria' specifically attached to ectosymbiotic spirochetes of protists in the termite gut.</title>
        <authorList>
            <person name="Utami Y.D."/>
            <person name="Kuwahara H."/>
            <person name="Igai K."/>
            <person name="Murakami T."/>
            <person name="Sugaya K."/>
            <person name="Morikawa T."/>
            <person name="Nagura Y."/>
            <person name="Yuki M."/>
            <person name="Deevong P."/>
            <person name="Inoue T."/>
            <person name="Kihara K."/>
            <person name="Lo N."/>
            <person name="Yamada A."/>
            <person name="Ohkuma M."/>
            <person name="Hongoh Y."/>
        </authorList>
    </citation>
    <scope>NUCLEOTIDE SEQUENCE [LARGE SCALE GENOMIC DNA]</scope>
    <source>
        <strain evidence="2">NkOx7-01</strain>
    </source>
</reference>
<feature type="region of interest" description="Disordered" evidence="1">
    <location>
        <begin position="319"/>
        <end position="348"/>
    </location>
</feature>
<comment type="caution">
    <text evidence="2">The sequence shown here is derived from an EMBL/GenBank/DDBJ whole genome shotgun (WGS) entry which is preliminary data.</text>
</comment>
<dbReference type="EMBL" id="BGZN01000002">
    <property type="protein sequence ID" value="GBR72809.1"/>
    <property type="molecule type" value="Genomic_DNA"/>
</dbReference>
<dbReference type="AlphaFoldDB" id="A0A388T844"/>